<comment type="caution">
    <text evidence="1">The sequence shown here is derived from an EMBL/GenBank/DDBJ whole genome shotgun (WGS) entry which is preliminary data.</text>
</comment>
<reference evidence="1 2" key="1">
    <citation type="journal article" date="2016" name="Nat. Commun.">
        <title>Thousands of microbial genomes shed light on interconnected biogeochemical processes in an aquifer system.</title>
        <authorList>
            <person name="Anantharaman K."/>
            <person name="Brown C.T."/>
            <person name="Hug L.A."/>
            <person name="Sharon I."/>
            <person name="Castelle C.J."/>
            <person name="Probst A.J."/>
            <person name="Thomas B.C."/>
            <person name="Singh A."/>
            <person name="Wilkins M.J."/>
            <person name="Karaoz U."/>
            <person name="Brodie E.L."/>
            <person name="Williams K.H."/>
            <person name="Hubbard S.S."/>
            <person name="Banfield J.F."/>
        </authorList>
    </citation>
    <scope>NUCLEOTIDE SEQUENCE [LARGE SCALE GENOMIC DNA]</scope>
</reference>
<accession>A0A1F6E0M8</accession>
<sequence length="86" mass="9752">MSIDKPSDDPEKEYDRLKDQAISEIARHPSSLPPHERFDIVEHIARAAADEGRLDEDVAACFKPAKMEDSTALALAKCIKRQRRLH</sequence>
<dbReference type="AlphaFoldDB" id="A0A1F6E0M8"/>
<proteinExistence type="predicted"/>
<name>A0A1F6E0M8_9BACT</name>
<evidence type="ECO:0000313" key="2">
    <source>
        <dbReference type="Proteomes" id="UP000178572"/>
    </source>
</evidence>
<dbReference type="Proteomes" id="UP000178572">
    <property type="component" value="Unassembled WGS sequence"/>
</dbReference>
<gene>
    <name evidence="1" type="ORF">A3C21_01055</name>
</gene>
<protein>
    <submittedName>
        <fullName evidence="1">Uncharacterized protein</fullName>
    </submittedName>
</protein>
<dbReference type="EMBL" id="MFLN01000020">
    <property type="protein sequence ID" value="OGG67255.1"/>
    <property type="molecule type" value="Genomic_DNA"/>
</dbReference>
<dbReference type="STRING" id="1798500.A3C21_01055"/>
<evidence type="ECO:0000313" key="1">
    <source>
        <dbReference type="EMBL" id="OGG67255.1"/>
    </source>
</evidence>
<organism evidence="1 2">
    <name type="scientific">Candidatus Kaiserbacteria bacterium RIFCSPHIGHO2_02_FULL_59_21</name>
    <dbReference type="NCBI Taxonomy" id="1798500"/>
    <lineage>
        <taxon>Bacteria</taxon>
        <taxon>Candidatus Kaiseribacteriota</taxon>
    </lineage>
</organism>